<keyword evidence="2" id="KW-1185">Reference proteome</keyword>
<dbReference type="AlphaFoldDB" id="A0AAE8N0Y1"/>
<gene>
    <name evidence="1" type="ORF">DNG_05462</name>
</gene>
<dbReference type="Proteomes" id="UP001187682">
    <property type="component" value="Unassembled WGS sequence"/>
</dbReference>
<evidence type="ECO:0000313" key="1">
    <source>
        <dbReference type="EMBL" id="SPO02787.1"/>
    </source>
</evidence>
<comment type="caution">
    <text evidence="1">The sequence shown here is derived from an EMBL/GenBank/DDBJ whole genome shotgun (WGS) entry which is preliminary data.</text>
</comment>
<accession>A0AAE8N0Y1</accession>
<evidence type="ECO:0000313" key="2">
    <source>
        <dbReference type="Proteomes" id="UP001187682"/>
    </source>
</evidence>
<proteinExistence type="predicted"/>
<name>A0AAE8N0Y1_9PEZI</name>
<sequence length="371" mass="41430">MLVPKQPGLGFFSKHASDAGPGHPHDAGPVRRGAIEAIGLGGAMLLNAEYMSKWGRYTDFNVLRSLHLRTEGIEASVLDYLFNISKTDRLGSLRCLSLWTGDYLVDDQVDVDSSLARLLRSLRPLDSLELTGIFGEDTFDSVLCSHGESLGKLRLVPTRVPSPVVRPFVLSRGRVEALVRACPGITELKLLVPRRKGDEEEARTYRALSGLRRLDRLSLRLDCSGVQESEDGVRQNADGPYWQVRDMHDGAINVTVDADLVTVIFNAICAHRLPQLIRLYPAEIKNPLGDHLIDNLYFPAACLSRVWIGVRDPRAGWEREFKPVELRARYWEGAEERVESTPGAFSFLLDIWPDSGGDIRKMPSFPLWDGD</sequence>
<dbReference type="EMBL" id="ONZQ02000007">
    <property type="protein sequence ID" value="SPO02787.1"/>
    <property type="molecule type" value="Genomic_DNA"/>
</dbReference>
<organism evidence="1 2">
    <name type="scientific">Cephalotrichum gorgonifer</name>
    <dbReference type="NCBI Taxonomy" id="2041049"/>
    <lineage>
        <taxon>Eukaryota</taxon>
        <taxon>Fungi</taxon>
        <taxon>Dikarya</taxon>
        <taxon>Ascomycota</taxon>
        <taxon>Pezizomycotina</taxon>
        <taxon>Sordariomycetes</taxon>
        <taxon>Hypocreomycetidae</taxon>
        <taxon>Microascales</taxon>
        <taxon>Microascaceae</taxon>
        <taxon>Cephalotrichum</taxon>
    </lineage>
</organism>
<reference evidence="1" key="1">
    <citation type="submission" date="2018-03" db="EMBL/GenBank/DDBJ databases">
        <authorList>
            <person name="Guldener U."/>
        </authorList>
    </citation>
    <scope>NUCLEOTIDE SEQUENCE</scope>
</reference>
<protein>
    <submittedName>
        <fullName evidence="1">Uncharacterized protein</fullName>
    </submittedName>
</protein>